<evidence type="ECO:0000313" key="2">
    <source>
        <dbReference type="Proteomes" id="UP000019678"/>
    </source>
</evidence>
<dbReference type="SUPFAM" id="SSF48371">
    <property type="entry name" value="ARM repeat"/>
    <property type="match status" value="1"/>
</dbReference>
<dbReference type="InterPro" id="IPR016024">
    <property type="entry name" value="ARM-type_fold"/>
</dbReference>
<protein>
    <submittedName>
        <fullName evidence="1">HEAT repeat protein</fullName>
    </submittedName>
</protein>
<evidence type="ECO:0000313" key="1">
    <source>
        <dbReference type="EMBL" id="EYF06296.1"/>
    </source>
</evidence>
<dbReference type="STRING" id="1192034.CAP_2174"/>
<proteinExistence type="predicted"/>
<dbReference type="EMBL" id="ASRX01000017">
    <property type="protein sequence ID" value="EYF06296.1"/>
    <property type="molecule type" value="Genomic_DNA"/>
</dbReference>
<keyword evidence="2" id="KW-1185">Reference proteome</keyword>
<accession>A0A017TCE1</accession>
<dbReference type="OrthoDB" id="5500243at2"/>
<dbReference type="Pfam" id="PF13646">
    <property type="entry name" value="HEAT_2"/>
    <property type="match status" value="1"/>
</dbReference>
<reference evidence="1 2" key="1">
    <citation type="submission" date="2013-05" db="EMBL/GenBank/DDBJ databases">
        <title>Genome assembly of Chondromyces apiculatus DSM 436.</title>
        <authorList>
            <person name="Sharma G."/>
            <person name="Khatri I."/>
            <person name="Kaur C."/>
            <person name="Mayilraj S."/>
            <person name="Subramanian S."/>
        </authorList>
    </citation>
    <scope>NUCLEOTIDE SEQUENCE [LARGE SCALE GENOMIC DNA]</scope>
    <source>
        <strain evidence="1 2">DSM 436</strain>
    </source>
</reference>
<dbReference type="InterPro" id="IPR011989">
    <property type="entry name" value="ARM-like"/>
</dbReference>
<dbReference type="RefSeq" id="WP_044240443.1">
    <property type="nucleotide sequence ID" value="NZ_ASRX01000017.1"/>
</dbReference>
<comment type="caution">
    <text evidence="1">The sequence shown here is derived from an EMBL/GenBank/DDBJ whole genome shotgun (WGS) entry which is preliminary data.</text>
</comment>
<organism evidence="1 2">
    <name type="scientific">Chondromyces apiculatus DSM 436</name>
    <dbReference type="NCBI Taxonomy" id="1192034"/>
    <lineage>
        <taxon>Bacteria</taxon>
        <taxon>Pseudomonadati</taxon>
        <taxon>Myxococcota</taxon>
        <taxon>Polyangia</taxon>
        <taxon>Polyangiales</taxon>
        <taxon>Polyangiaceae</taxon>
        <taxon>Chondromyces</taxon>
    </lineage>
</organism>
<gene>
    <name evidence="1" type="ORF">CAP_2174</name>
</gene>
<dbReference type="SMART" id="SM00567">
    <property type="entry name" value="EZ_HEAT"/>
    <property type="match status" value="4"/>
</dbReference>
<dbReference type="InterPro" id="IPR004155">
    <property type="entry name" value="PBS_lyase_HEAT"/>
</dbReference>
<dbReference type="Gene3D" id="1.25.10.10">
    <property type="entry name" value="Leucine-rich Repeat Variant"/>
    <property type="match status" value="1"/>
</dbReference>
<dbReference type="AlphaFoldDB" id="A0A017TCE1"/>
<dbReference type="eggNOG" id="COG1413">
    <property type="taxonomic scope" value="Bacteria"/>
</dbReference>
<dbReference type="Proteomes" id="UP000019678">
    <property type="component" value="Unassembled WGS sequence"/>
</dbReference>
<name>A0A017TCE1_9BACT</name>
<sequence>MLSLAPLRRNLEAAVRDLGSRRPAIRAEAVRDLVEHAEAARERVIQALQGALQRDGEGSVRAEAALALADIHAVEALPALLVAVEDEDAYVRQMSVAALGEVGDPRATVRLTRALKDQRPEIRFQAVIAFPRVCREREEIFEALLEATRDEDALVCHIALRMIEEVGSRSAPEETPASQQDVRTGLADLPAEALERAHALLQHASARVRTAAAVLLARAGEGEDAKVCAGLAEVASGKLEGADREDEAAAIELCGELGVKGARRALERRAFGGVLGFGRDPLFWHARVALARMGDARAEKEILRELRAGDRDRRTLAVAAASRARLLSAKPVLLSMRGDARLADPEAVEEALGVLSSTAGSSTAGSVPE</sequence>